<comment type="caution">
    <text evidence="10">The sequence shown here is derived from an EMBL/GenBank/DDBJ whole genome shotgun (WGS) entry which is preliminary data.</text>
</comment>
<evidence type="ECO:0000256" key="3">
    <source>
        <dbReference type="ARBA" id="ARBA00022679"/>
    </source>
</evidence>
<dbReference type="EC" id="2.7.10.2" evidence="2"/>
<comment type="similarity">
    <text evidence="1">Belongs to the CpsD/CapB family.</text>
</comment>
<accession>A0A953J9U7</accession>
<keyword evidence="5 10" id="KW-0418">Kinase</keyword>
<dbReference type="InterPro" id="IPR050445">
    <property type="entry name" value="Bact_polysacc_biosynth/exp"/>
</dbReference>
<dbReference type="EMBL" id="JAIOIV010000026">
    <property type="protein sequence ID" value="MBZ0155180.1"/>
    <property type="molecule type" value="Genomic_DNA"/>
</dbReference>
<evidence type="ECO:0000313" key="10">
    <source>
        <dbReference type="EMBL" id="MBZ0155180.1"/>
    </source>
</evidence>
<name>A0A953J9U7_9BACT</name>
<dbReference type="Gene3D" id="3.40.50.300">
    <property type="entry name" value="P-loop containing nucleotide triphosphate hydrolases"/>
    <property type="match status" value="1"/>
</dbReference>
<evidence type="ECO:0000256" key="8">
    <source>
        <dbReference type="ARBA" id="ARBA00051245"/>
    </source>
</evidence>
<feature type="domain" description="AAA" evidence="9">
    <location>
        <begin position="52"/>
        <end position="199"/>
    </location>
</feature>
<dbReference type="Proteomes" id="UP000705867">
    <property type="component" value="Unassembled WGS sequence"/>
</dbReference>
<evidence type="ECO:0000256" key="6">
    <source>
        <dbReference type="ARBA" id="ARBA00022840"/>
    </source>
</evidence>
<sequence>MAAPGTVSQEIKDILAGNGRELSSIEGNILSMAGNGRDIKTLLVTSCHPREGKTLSAISIAYGLFKETNLKVLLVDGNLRAPRLNALFSVAGEPGFADFVMKDASNVFRETEFENFMVMPHGSAITNPLDIYRSPLFGGKVEMLRNMFDYVVFDGAPILGTSDMSVAARHFDGVLVVLECEKTKWEVLEMAVTKIRKLRGNVIGTVMNRRKYYIPRYLYGKI</sequence>
<evidence type="ECO:0000256" key="4">
    <source>
        <dbReference type="ARBA" id="ARBA00022741"/>
    </source>
</evidence>
<dbReference type="Pfam" id="PF13614">
    <property type="entry name" value="AAA_31"/>
    <property type="match status" value="1"/>
</dbReference>
<keyword evidence="4" id="KW-0547">Nucleotide-binding</keyword>
<proteinExistence type="inferred from homology"/>
<evidence type="ECO:0000256" key="1">
    <source>
        <dbReference type="ARBA" id="ARBA00007316"/>
    </source>
</evidence>
<organism evidence="10 11">
    <name type="scientific">Candidatus Nitrobium versatile</name>
    <dbReference type="NCBI Taxonomy" id="2884831"/>
    <lineage>
        <taxon>Bacteria</taxon>
        <taxon>Pseudomonadati</taxon>
        <taxon>Nitrospirota</taxon>
        <taxon>Nitrospiria</taxon>
        <taxon>Nitrospirales</taxon>
        <taxon>Nitrospiraceae</taxon>
        <taxon>Candidatus Nitrobium</taxon>
    </lineage>
</organism>
<protein>
    <recommendedName>
        <fullName evidence="2">non-specific protein-tyrosine kinase</fullName>
        <ecNumber evidence="2">2.7.10.2</ecNumber>
    </recommendedName>
</protein>
<dbReference type="InterPro" id="IPR025669">
    <property type="entry name" value="AAA_dom"/>
</dbReference>
<comment type="catalytic activity">
    <reaction evidence="8">
        <text>L-tyrosyl-[protein] + ATP = O-phospho-L-tyrosyl-[protein] + ADP + H(+)</text>
        <dbReference type="Rhea" id="RHEA:10596"/>
        <dbReference type="Rhea" id="RHEA-COMP:10136"/>
        <dbReference type="Rhea" id="RHEA-COMP:20101"/>
        <dbReference type="ChEBI" id="CHEBI:15378"/>
        <dbReference type="ChEBI" id="CHEBI:30616"/>
        <dbReference type="ChEBI" id="CHEBI:46858"/>
        <dbReference type="ChEBI" id="CHEBI:61978"/>
        <dbReference type="ChEBI" id="CHEBI:456216"/>
        <dbReference type="EC" id="2.7.10.2"/>
    </reaction>
</comment>
<evidence type="ECO:0000259" key="9">
    <source>
        <dbReference type="Pfam" id="PF13614"/>
    </source>
</evidence>
<gene>
    <name evidence="10" type="ORF">K8I29_03075</name>
</gene>
<dbReference type="AlphaFoldDB" id="A0A953J9U7"/>
<evidence type="ECO:0000256" key="5">
    <source>
        <dbReference type="ARBA" id="ARBA00022777"/>
    </source>
</evidence>
<dbReference type="PANTHER" id="PTHR32309:SF13">
    <property type="entry name" value="FERRIC ENTEROBACTIN TRANSPORT PROTEIN FEPE"/>
    <property type="match status" value="1"/>
</dbReference>
<reference evidence="10" key="2">
    <citation type="submission" date="2021-08" db="EMBL/GenBank/DDBJ databases">
        <authorList>
            <person name="Dalcin Martins P."/>
        </authorList>
    </citation>
    <scope>NUCLEOTIDE SEQUENCE</scope>
    <source>
        <strain evidence="10">MAG_39</strain>
    </source>
</reference>
<keyword evidence="7" id="KW-0829">Tyrosine-protein kinase</keyword>
<evidence type="ECO:0000256" key="2">
    <source>
        <dbReference type="ARBA" id="ARBA00011903"/>
    </source>
</evidence>
<dbReference type="GO" id="GO:0004713">
    <property type="term" value="F:protein tyrosine kinase activity"/>
    <property type="evidence" value="ECO:0007669"/>
    <property type="project" value="TreeGrafter"/>
</dbReference>
<dbReference type="CDD" id="cd05387">
    <property type="entry name" value="BY-kinase"/>
    <property type="match status" value="1"/>
</dbReference>
<reference evidence="10" key="1">
    <citation type="journal article" date="2021" name="bioRxiv">
        <title>Unraveling nitrogen, sulfur and carbon metabolic pathways and microbial community transcriptional responses to substrate deprivation and toxicity stresses in a bioreactor mimicking anoxic brackish coastal sediment conditions.</title>
        <authorList>
            <person name="Martins P.D."/>
            <person name="Echeveste M.J."/>
            <person name="Arshad A."/>
            <person name="Kurth J."/>
            <person name="Ouboter H."/>
            <person name="Jetten M.S.M."/>
            <person name="Welte C.U."/>
        </authorList>
    </citation>
    <scope>NUCLEOTIDE SEQUENCE</scope>
    <source>
        <strain evidence="10">MAG_39</strain>
    </source>
</reference>
<dbReference type="PANTHER" id="PTHR32309">
    <property type="entry name" value="TYROSINE-PROTEIN KINASE"/>
    <property type="match status" value="1"/>
</dbReference>
<dbReference type="InterPro" id="IPR027417">
    <property type="entry name" value="P-loop_NTPase"/>
</dbReference>
<dbReference type="InterPro" id="IPR005702">
    <property type="entry name" value="Wzc-like_C"/>
</dbReference>
<keyword evidence="3" id="KW-0808">Transferase</keyword>
<dbReference type="SUPFAM" id="SSF52540">
    <property type="entry name" value="P-loop containing nucleoside triphosphate hydrolases"/>
    <property type="match status" value="1"/>
</dbReference>
<evidence type="ECO:0000256" key="7">
    <source>
        <dbReference type="ARBA" id="ARBA00023137"/>
    </source>
</evidence>
<keyword evidence="6" id="KW-0067">ATP-binding</keyword>
<dbReference type="GO" id="GO:0005886">
    <property type="term" value="C:plasma membrane"/>
    <property type="evidence" value="ECO:0007669"/>
    <property type="project" value="TreeGrafter"/>
</dbReference>
<evidence type="ECO:0000313" key="11">
    <source>
        <dbReference type="Proteomes" id="UP000705867"/>
    </source>
</evidence>